<keyword evidence="3" id="KW-0732">Signal</keyword>
<keyword evidence="5" id="KW-1185">Reference proteome</keyword>
<gene>
    <name evidence="4" type="ORF">EV674_10947</name>
</gene>
<dbReference type="NCBIfam" id="NF041109">
    <property type="entry name" value="VF_TspB_C_term"/>
    <property type="match status" value="1"/>
</dbReference>
<feature type="compositionally biased region" description="Pro residues" evidence="1">
    <location>
        <begin position="282"/>
        <end position="293"/>
    </location>
</feature>
<sequence>MDRLAKLVAAFACLFALCSAHAGYAQLATPERFGGAYPNFTFAPSANDAKFGNIAFQPNALKVPVPGTPTIMPAAYRFAANAPRVAAGVIFMHPALRTAAGIAAWLGVAKIVWDEVEKKWKRAADSDGQGGVSTSDGFEYSHDLVQWFSSGSQACQSYASTPGLFGKNVKLTGTRFYLDRYNTPFCAITLVLTEDYNGSKAGETYTNHIGIHRRQGACPTGWYVTPAGCVQTPPPQELGRDQFEDALLKPDKQPGWPRVPADWPMPESVPWELPFPTPLPVQPPMINPAPSTNPNPLHNPKFVPTGDPVANPRYDPNAAPSPQNQPYIQPGIRVQPSPTPTEPWRVDLQPVNRPTDSTDPKPDPGTDPGDNDKPKPDEEQSLCEKHPDILACQKLDDPGDKDLQSSEKPISITPDSGWGADNATCPAPRHLMVQGRDIPIPFDLFCTWAQGIRPIILAMAWLSAAFILLGARDES</sequence>
<evidence type="ECO:0000256" key="3">
    <source>
        <dbReference type="SAM" id="SignalP"/>
    </source>
</evidence>
<feature type="signal peptide" evidence="3">
    <location>
        <begin position="1"/>
        <end position="22"/>
    </location>
</feature>
<evidence type="ECO:0000313" key="5">
    <source>
        <dbReference type="Proteomes" id="UP000295182"/>
    </source>
</evidence>
<keyword evidence="2" id="KW-0812">Transmembrane</keyword>
<comment type="caution">
    <text evidence="4">The sequence shown here is derived from an EMBL/GenBank/DDBJ whole genome shotgun (WGS) entry which is preliminary data.</text>
</comment>
<feature type="chain" id="PRO_5020923273" evidence="3">
    <location>
        <begin position="23"/>
        <end position="475"/>
    </location>
</feature>
<evidence type="ECO:0000256" key="2">
    <source>
        <dbReference type="SAM" id="Phobius"/>
    </source>
</evidence>
<feature type="compositionally biased region" description="Basic and acidic residues" evidence="1">
    <location>
        <begin position="356"/>
        <end position="381"/>
    </location>
</feature>
<dbReference type="AlphaFoldDB" id="A0A4R2NBB4"/>
<dbReference type="OrthoDB" id="8914127at2"/>
<evidence type="ECO:0000256" key="1">
    <source>
        <dbReference type="SAM" id="MobiDB-lite"/>
    </source>
</evidence>
<dbReference type="InterPro" id="IPR008708">
    <property type="entry name" value="Neisseria_TspB"/>
</dbReference>
<dbReference type="Pfam" id="PF05616">
    <property type="entry name" value="Neisseria_TspB"/>
    <property type="match status" value="1"/>
</dbReference>
<feature type="region of interest" description="Disordered" evidence="1">
    <location>
        <begin position="393"/>
        <end position="420"/>
    </location>
</feature>
<feature type="region of interest" description="Disordered" evidence="1">
    <location>
        <begin position="282"/>
        <end position="381"/>
    </location>
</feature>
<keyword evidence="2" id="KW-1133">Transmembrane helix</keyword>
<protein>
    <submittedName>
        <fullName evidence="4">TspB protein</fullName>
    </submittedName>
</protein>
<keyword evidence="2" id="KW-0472">Membrane</keyword>
<dbReference type="EMBL" id="SLXH01000009">
    <property type="protein sequence ID" value="TCP18252.1"/>
    <property type="molecule type" value="Genomic_DNA"/>
</dbReference>
<feature type="compositionally biased region" description="Basic and acidic residues" evidence="1">
    <location>
        <begin position="393"/>
        <end position="405"/>
    </location>
</feature>
<name>A0A4R2NBB4_9BURK</name>
<proteinExistence type="predicted"/>
<evidence type="ECO:0000313" key="4">
    <source>
        <dbReference type="EMBL" id="TCP18252.1"/>
    </source>
</evidence>
<dbReference type="RefSeq" id="WP_119012793.1">
    <property type="nucleotide sequence ID" value="NZ_QXNC01000009.1"/>
</dbReference>
<reference evidence="4 5" key="1">
    <citation type="submission" date="2019-03" db="EMBL/GenBank/DDBJ databases">
        <title>Genomic Encyclopedia of Type Strains, Phase IV (KMG-IV): sequencing the most valuable type-strain genomes for metagenomic binning, comparative biology and taxonomic classification.</title>
        <authorList>
            <person name="Goeker M."/>
        </authorList>
    </citation>
    <scope>NUCLEOTIDE SEQUENCE [LARGE SCALE GENOMIC DNA]</scope>
    <source>
        <strain evidence="4 5">DSM 1837</strain>
    </source>
</reference>
<organism evidence="4 5">
    <name type="scientific">Simplicispira metamorpha</name>
    <dbReference type="NCBI Taxonomy" id="80881"/>
    <lineage>
        <taxon>Bacteria</taxon>
        <taxon>Pseudomonadati</taxon>
        <taxon>Pseudomonadota</taxon>
        <taxon>Betaproteobacteria</taxon>
        <taxon>Burkholderiales</taxon>
        <taxon>Comamonadaceae</taxon>
        <taxon>Simplicispira</taxon>
    </lineage>
</organism>
<feature type="transmembrane region" description="Helical" evidence="2">
    <location>
        <begin position="451"/>
        <end position="471"/>
    </location>
</feature>
<dbReference type="Proteomes" id="UP000295182">
    <property type="component" value="Unassembled WGS sequence"/>
</dbReference>
<accession>A0A4R2NBB4</accession>